<keyword evidence="2" id="KW-0812">Transmembrane</keyword>
<comment type="caution">
    <text evidence="3">The sequence shown here is derived from an EMBL/GenBank/DDBJ whole genome shotgun (WGS) entry which is preliminary data.</text>
</comment>
<proteinExistence type="predicted"/>
<dbReference type="EMBL" id="BAABWD010000002">
    <property type="protein sequence ID" value="GAA6131545.1"/>
    <property type="molecule type" value="Genomic_DNA"/>
</dbReference>
<gene>
    <name evidence="3" type="ORF">NBRC116187_19050</name>
</gene>
<dbReference type="Proteomes" id="UP001486808">
    <property type="component" value="Unassembled WGS sequence"/>
</dbReference>
<evidence type="ECO:0000313" key="4">
    <source>
        <dbReference type="Proteomes" id="UP001486808"/>
    </source>
</evidence>
<evidence type="ECO:0000313" key="3">
    <source>
        <dbReference type="EMBL" id="GAA6131545.1"/>
    </source>
</evidence>
<keyword evidence="4" id="KW-1185">Reference proteome</keyword>
<reference evidence="3 4" key="1">
    <citation type="submission" date="2024-04" db="EMBL/GenBank/DDBJ databases">
        <title>Draft genome sequence of Halopseudomonas sabulinigri NBRC 116187.</title>
        <authorList>
            <person name="Miyakawa T."/>
            <person name="Kusuya Y."/>
            <person name="Miura T."/>
        </authorList>
    </citation>
    <scope>NUCLEOTIDE SEQUENCE [LARGE SCALE GENOMIC DNA]</scope>
    <source>
        <strain evidence="3 4">4NH20-0042</strain>
    </source>
</reference>
<feature type="compositionally biased region" description="Polar residues" evidence="1">
    <location>
        <begin position="45"/>
        <end position="61"/>
    </location>
</feature>
<evidence type="ECO:0000256" key="1">
    <source>
        <dbReference type="SAM" id="MobiDB-lite"/>
    </source>
</evidence>
<sequence>MMLTLSERLRGYLLGAAVLYGGLLSANTAAVYAQEQEQQQEQQQAPSQPLSDIAAEQQSDDNPGASALAPKVTSELSPADVAPGQSARLRITVLVPTYMPRPVEFADLDQANLRVQLGERATTPLSRRIDGQTWSGVTRTYQLTPLAPGQYTLGPATLKITFQDPETGAVVSEAAQTEVQTLTATVPPAASGLSPYIAGRSLSLRQRFTITRADASETDGAVEQIDAGSAGPVELAVGDSLRRDITLTIDGGSVLLLPSLNEQASAAGMEVYTASPKVTEHEAGGERSESVTYIAQQSAHASLPSLSLRWYDTQSEKVATVQLEGLALSIKGGGFPAVGQRSDFAWWWLLMPLLGLLLLLWACRRWLLPLWQQRQQKLAQQQEALGVGALADLHKAVKARQYAASLTAWQHLQQCAPVLSAQRRAAVIEALAGIGQQRYGTGAGMETSALWQTLEQALPSAGDLRASAEPDLLPELNPHARPQTVA</sequence>
<name>A0ABP9ZPZ8_9GAMM</name>
<dbReference type="InterPro" id="IPR025738">
    <property type="entry name" value="BatD"/>
</dbReference>
<feature type="transmembrane region" description="Helical" evidence="2">
    <location>
        <begin position="345"/>
        <end position="367"/>
    </location>
</feature>
<keyword evidence="2" id="KW-1133">Transmembrane helix</keyword>
<feature type="region of interest" description="Disordered" evidence="1">
    <location>
        <begin position="35"/>
        <end position="81"/>
    </location>
</feature>
<dbReference type="PANTHER" id="PTHR40940:SF1">
    <property type="entry name" value="PROTEIN BATD"/>
    <property type="match status" value="1"/>
</dbReference>
<keyword evidence="2" id="KW-0472">Membrane</keyword>
<organism evidence="3 4">
    <name type="scientific">Halopseudomonas sabulinigri</name>
    <dbReference type="NCBI Taxonomy" id="472181"/>
    <lineage>
        <taxon>Bacteria</taxon>
        <taxon>Pseudomonadati</taxon>
        <taxon>Pseudomonadota</taxon>
        <taxon>Gammaproteobacteria</taxon>
        <taxon>Pseudomonadales</taxon>
        <taxon>Pseudomonadaceae</taxon>
        <taxon>Halopseudomonas</taxon>
    </lineage>
</organism>
<evidence type="ECO:0000256" key="2">
    <source>
        <dbReference type="SAM" id="Phobius"/>
    </source>
</evidence>
<feature type="compositionally biased region" description="Low complexity" evidence="1">
    <location>
        <begin position="35"/>
        <end position="44"/>
    </location>
</feature>
<protein>
    <recommendedName>
        <fullName evidence="5">Oxygen tolerance</fullName>
    </recommendedName>
</protein>
<accession>A0ABP9ZPZ8</accession>
<evidence type="ECO:0008006" key="5">
    <source>
        <dbReference type="Google" id="ProtNLM"/>
    </source>
</evidence>
<dbReference type="PANTHER" id="PTHR40940">
    <property type="entry name" value="PROTEIN BATD-RELATED"/>
    <property type="match status" value="1"/>
</dbReference>
<dbReference type="RefSeq" id="WP_353388175.1">
    <property type="nucleotide sequence ID" value="NZ_BAABWD010000002.1"/>
</dbReference>